<comment type="caution">
    <text evidence="4">The sequence shown here is derived from an EMBL/GenBank/DDBJ whole genome shotgun (WGS) entry which is preliminary data.</text>
</comment>
<dbReference type="PANTHER" id="PTHR45737:SF6">
    <property type="entry name" value="VON WILLEBRAND FACTOR A DOMAIN-CONTAINING PROTEIN 5A"/>
    <property type="match status" value="1"/>
</dbReference>
<feature type="compositionally biased region" description="Pro residues" evidence="1">
    <location>
        <begin position="743"/>
        <end position="758"/>
    </location>
</feature>
<sequence>MTVQIVPMTDEQAGRVAGPLDDGGIGCLRTERGNLPLAAVDVKTDVTGLVYSVELTQQFVNTHDRPLEATYIFPLPDRAAVTGMKMVAADRTVEAKLQERAEARETYDRAIAAGQRASIAEEDRPDVFTMRVGNIVPGEQVSVILTLAGPLSISDGAALFRFPLVVAPRYIPGAPLGGEQAGDGWSPDTDAVPDASRITPPVLLPGFPNPVRLSIDVGVDPGGLPLGAVRSSLHAVSEVDGRWRIAPGERADRDFVLRLDYDNERTEPVLALHKDDGEDGGTFELTVLPPAGSAPPRPRDVVLVLDRSGSMAGWKMVSARRAAARIVDTLTDADRFAVLTFDHVVDTVEGLPAGLVAATDRNRFRAVRHLSTVDARGGTEMLAPLREGRALLNDRQRDLVLVLVTDGQVGNEDQILGQIGDLTGIRVHTIGIDRAVNAGFLGRLASAGGGRFELVESEDQLDDVMAHIHRRVGSPLVTGVSLGPAGLSIVDGTVTPTRLPDLFPGVPLVIRGRYTGAGGRLAVRGTAADGTPWQADVTGERHDNAAATAIWARAHVRDLEDAYAVTARTAASDLERRIVAASLRFGVLCRFTAYVAVDDRVVAEGGTHKVVQPVEPVSGWEMAQPVAYGAPRPAPMAAQASTGGLRRMMGRAAGAPRQTGGANYAMEAELSDGLLDRAAPPSAAQFAPPTGSPVQTPPAGPPVPAPPPLLGAPPAPGSAPVSGGPLGSGSGPVSAPPFGAAPFAPPVPGNRAPEPAPKQGPRESVTRAGVVGAPAHVVMQVVTGARDQLQRLRAAADRSAADRLVALRTIGRWLSGVATELRLSAPTDPTLTRYADLSTELLGTPTATPDLWSRTEAALAELAGETPGEQRGELPAERPGAAPAGGAAGRERRPFWKR</sequence>
<evidence type="ECO:0000313" key="5">
    <source>
        <dbReference type="Proteomes" id="UP000612585"/>
    </source>
</evidence>
<dbReference type="Pfam" id="PF08487">
    <property type="entry name" value="VIT"/>
    <property type="match status" value="1"/>
</dbReference>
<evidence type="ECO:0000256" key="1">
    <source>
        <dbReference type="SAM" id="MobiDB-lite"/>
    </source>
</evidence>
<evidence type="ECO:0008006" key="6">
    <source>
        <dbReference type="Google" id="ProtNLM"/>
    </source>
</evidence>
<feature type="compositionally biased region" description="Low complexity" evidence="1">
    <location>
        <begin position="731"/>
        <end position="742"/>
    </location>
</feature>
<accession>A0A8J3ZAP5</accession>
<feature type="compositionally biased region" description="Pro residues" evidence="1">
    <location>
        <begin position="695"/>
        <end position="717"/>
    </location>
</feature>
<dbReference type="Gene3D" id="3.40.50.410">
    <property type="entry name" value="von Willebrand factor, type A domain"/>
    <property type="match status" value="1"/>
</dbReference>
<dbReference type="SMART" id="SM00327">
    <property type="entry name" value="VWA"/>
    <property type="match status" value="1"/>
</dbReference>
<evidence type="ECO:0000259" key="3">
    <source>
        <dbReference type="PROSITE" id="PS51468"/>
    </source>
</evidence>
<dbReference type="SMART" id="SM00609">
    <property type="entry name" value="VIT"/>
    <property type="match status" value="1"/>
</dbReference>
<feature type="domain" description="VIT" evidence="3">
    <location>
        <begin position="21"/>
        <end position="149"/>
    </location>
</feature>
<name>A0A8J3ZAP5_9ACTN</name>
<proteinExistence type="predicted"/>
<feature type="compositionally biased region" description="Low complexity" evidence="1">
    <location>
        <begin position="679"/>
        <end position="689"/>
    </location>
</feature>
<feature type="region of interest" description="Disordered" evidence="1">
    <location>
        <begin position="863"/>
        <end position="898"/>
    </location>
</feature>
<dbReference type="InterPro" id="IPR002035">
    <property type="entry name" value="VWF_A"/>
</dbReference>
<dbReference type="EMBL" id="BOPG01000034">
    <property type="protein sequence ID" value="GIJ58236.1"/>
    <property type="molecule type" value="Genomic_DNA"/>
</dbReference>
<dbReference type="InterPro" id="IPR013694">
    <property type="entry name" value="VIT"/>
</dbReference>
<feature type="compositionally biased region" description="Basic and acidic residues" evidence="1">
    <location>
        <begin position="889"/>
        <end position="898"/>
    </location>
</feature>
<dbReference type="InterPro" id="IPR036465">
    <property type="entry name" value="vWFA_dom_sf"/>
</dbReference>
<evidence type="ECO:0000313" key="4">
    <source>
        <dbReference type="EMBL" id="GIJ58236.1"/>
    </source>
</evidence>
<protein>
    <recommendedName>
        <fullName evidence="6">Ca-activated chloride channel family protein</fullName>
    </recommendedName>
</protein>
<dbReference type="PROSITE" id="PS51468">
    <property type="entry name" value="VIT"/>
    <property type="match status" value="1"/>
</dbReference>
<feature type="region of interest" description="Disordered" evidence="1">
    <location>
        <begin position="679"/>
        <end position="765"/>
    </location>
</feature>
<organism evidence="4 5">
    <name type="scientific">Virgisporangium aurantiacum</name>
    <dbReference type="NCBI Taxonomy" id="175570"/>
    <lineage>
        <taxon>Bacteria</taxon>
        <taxon>Bacillati</taxon>
        <taxon>Actinomycetota</taxon>
        <taxon>Actinomycetes</taxon>
        <taxon>Micromonosporales</taxon>
        <taxon>Micromonosporaceae</taxon>
        <taxon>Virgisporangium</taxon>
    </lineage>
</organism>
<reference evidence="4" key="1">
    <citation type="submission" date="2021-01" db="EMBL/GenBank/DDBJ databases">
        <title>Whole genome shotgun sequence of Virgisporangium aurantiacum NBRC 16421.</title>
        <authorList>
            <person name="Komaki H."/>
            <person name="Tamura T."/>
        </authorList>
    </citation>
    <scope>NUCLEOTIDE SEQUENCE</scope>
    <source>
        <strain evidence="4">NBRC 16421</strain>
    </source>
</reference>
<feature type="domain" description="VWFA" evidence="2">
    <location>
        <begin position="300"/>
        <end position="468"/>
    </location>
</feature>
<dbReference type="PANTHER" id="PTHR45737">
    <property type="entry name" value="VON WILLEBRAND FACTOR A DOMAIN-CONTAINING PROTEIN 5A"/>
    <property type="match status" value="1"/>
</dbReference>
<dbReference type="RefSeq" id="WP_203998672.1">
    <property type="nucleotide sequence ID" value="NZ_BOPG01000034.1"/>
</dbReference>
<dbReference type="Proteomes" id="UP000612585">
    <property type="component" value="Unassembled WGS sequence"/>
</dbReference>
<evidence type="ECO:0000259" key="2">
    <source>
        <dbReference type="PROSITE" id="PS50234"/>
    </source>
</evidence>
<dbReference type="SUPFAM" id="SSF53300">
    <property type="entry name" value="vWA-like"/>
    <property type="match status" value="1"/>
</dbReference>
<dbReference type="Pfam" id="PF00092">
    <property type="entry name" value="VWA"/>
    <property type="match status" value="1"/>
</dbReference>
<keyword evidence="5" id="KW-1185">Reference proteome</keyword>
<gene>
    <name evidence="4" type="ORF">Vau01_057520</name>
</gene>
<dbReference type="PROSITE" id="PS50234">
    <property type="entry name" value="VWFA"/>
    <property type="match status" value="1"/>
</dbReference>
<dbReference type="AlphaFoldDB" id="A0A8J3ZAP5"/>